<dbReference type="InterPro" id="IPR023601">
    <property type="entry name" value="Golgi_SNAP_su1"/>
</dbReference>
<dbReference type="SMR" id="A0A1D6LMS0"/>
<evidence type="ECO:0000313" key="10">
    <source>
        <dbReference type="EMBL" id="AQK80866.1"/>
    </source>
</evidence>
<keyword evidence="3" id="KW-0813">Transport</keyword>
<accession>A0A1D6LMS0</accession>
<evidence type="ECO:0000256" key="4">
    <source>
        <dbReference type="ARBA" id="ARBA00022692"/>
    </source>
</evidence>
<evidence type="ECO:0000256" key="5">
    <source>
        <dbReference type="ARBA" id="ARBA00022927"/>
    </source>
</evidence>
<dbReference type="EMBL" id="CM000782">
    <property type="protein sequence ID" value="AQK80866.1"/>
    <property type="molecule type" value="Genomic_DNA"/>
</dbReference>
<protein>
    <submittedName>
        <fullName evidence="10">Golgi SNAP receptor complex member 1-2</fullName>
    </submittedName>
</protein>
<evidence type="ECO:0000256" key="9">
    <source>
        <dbReference type="SAM" id="MobiDB-lite"/>
    </source>
</evidence>
<comment type="subcellular location">
    <subcellularLocation>
        <location evidence="1">Golgi apparatus membrane</location>
        <topology evidence="1">Single-pass type IV membrane protein</topology>
    </subcellularLocation>
</comment>
<proteinExistence type="inferred from homology"/>
<reference evidence="10" key="1">
    <citation type="submission" date="2015-12" db="EMBL/GenBank/DDBJ databases">
        <title>Update maize B73 reference genome by single molecule sequencing technologies.</title>
        <authorList>
            <consortium name="Maize Genome Sequencing Project"/>
            <person name="Ware D."/>
        </authorList>
    </citation>
    <scope>NUCLEOTIDE SEQUENCE</scope>
    <source>
        <tissue evidence="10">Seedling</tissue>
    </source>
</reference>
<evidence type="ECO:0000256" key="1">
    <source>
        <dbReference type="ARBA" id="ARBA00004409"/>
    </source>
</evidence>
<evidence type="ECO:0000256" key="6">
    <source>
        <dbReference type="ARBA" id="ARBA00022989"/>
    </source>
</evidence>
<dbReference type="eggNOG" id="KOG3208">
    <property type="taxonomic scope" value="Eukaryota"/>
</dbReference>
<dbReference type="GO" id="GO:0005801">
    <property type="term" value="C:cis-Golgi network"/>
    <property type="evidence" value="ECO:0007669"/>
    <property type="project" value="InterPro"/>
</dbReference>
<dbReference type="STRING" id="4577.A0A1D6LMS0"/>
<keyword evidence="8" id="KW-0472">Membrane</keyword>
<keyword evidence="5" id="KW-0653">Protein transport</keyword>
<evidence type="ECO:0000256" key="8">
    <source>
        <dbReference type="ARBA" id="ARBA00023136"/>
    </source>
</evidence>
<dbReference type="GO" id="GO:0000139">
    <property type="term" value="C:Golgi membrane"/>
    <property type="evidence" value="ECO:0007669"/>
    <property type="project" value="UniProtKB-SubCell"/>
</dbReference>
<comment type="similarity">
    <text evidence="2">Belongs to the GOSR1 family.</text>
</comment>
<keyword evidence="7" id="KW-0333">Golgi apparatus</keyword>
<dbReference type="InParanoid" id="A0A1D6LMS0"/>
<feature type="compositionally biased region" description="Pro residues" evidence="9">
    <location>
        <begin position="26"/>
        <end position="38"/>
    </location>
</feature>
<dbReference type="PANTHER" id="PTHR21094:SF2">
    <property type="entry name" value="GOLGI SNAP RECEPTOR COMPLEX MEMBER 1"/>
    <property type="match status" value="1"/>
</dbReference>
<sequence length="322" mass="35181">MPRAVIPPPPDPRAPPAIAAVKPATSVPPPTPPPTCPRPRPRPLTTHRPILPPIVPAVEISPAREISSSQHPPTPILPSLAYGPTSSPQSPLRDALVILEVSSCSGSNSGVARTKSLTQDDLDFGFRPPRPRPPAARCPPPTSPLPSALEQWSCSSPGGVELWWEACKLEGNLNVKLSSYVRLATLTSSTIDRSSHKSVEFEIQSLLGKLQHINDAMSCCVASIATTTSVSQKLAHHHNILHEFTQVCSSHSRFVETPVSNRLKWWLARSFMEAGVHEDEGNLSSMREHADLQLFNILVLIKSIMFQLLKSTMVYNQRTEII</sequence>
<gene>
    <name evidence="10" type="ORF">ZEAMMB73_Zm00001d036365</name>
</gene>
<feature type="region of interest" description="Disordered" evidence="9">
    <location>
        <begin position="1"/>
        <end position="89"/>
    </location>
</feature>
<keyword evidence="10" id="KW-0675">Receptor</keyword>
<feature type="compositionally biased region" description="Pro residues" evidence="9">
    <location>
        <begin position="1"/>
        <end position="15"/>
    </location>
</feature>
<keyword evidence="4" id="KW-0812">Transmembrane</keyword>
<dbReference type="GO" id="GO:0006888">
    <property type="term" value="P:endoplasmic reticulum to Golgi vesicle-mediated transport"/>
    <property type="evidence" value="ECO:0007669"/>
    <property type="project" value="InterPro"/>
</dbReference>
<evidence type="ECO:0000256" key="7">
    <source>
        <dbReference type="ARBA" id="ARBA00023034"/>
    </source>
</evidence>
<evidence type="ECO:0000256" key="2">
    <source>
        <dbReference type="ARBA" id="ARBA00008473"/>
    </source>
</evidence>
<evidence type="ECO:0000256" key="3">
    <source>
        <dbReference type="ARBA" id="ARBA00022448"/>
    </source>
</evidence>
<dbReference type="PANTHER" id="PTHR21094">
    <property type="entry name" value="GOS-28 SNARE- RELATED"/>
    <property type="match status" value="1"/>
</dbReference>
<dbReference type="AlphaFoldDB" id="A0A1D6LMS0"/>
<keyword evidence="6" id="KW-1133">Transmembrane helix</keyword>
<organism evidence="10">
    <name type="scientific">Zea mays</name>
    <name type="common">Maize</name>
    <dbReference type="NCBI Taxonomy" id="4577"/>
    <lineage>
        <taxon>Eukaryota</taxon>
        <taxon>Viridiplantae</taxon>
        <taxon>Streptophyta</taxon>
        <taxon>Embryophyta</taxon>
        <taxon>Tracheophyta</taxon>
        <taxon>Spermatophyta</taxon>
        <taxon>Magnoliopsida</taxon>
        <taxon>Liliopsida</taxon>
        <taxon>Poales</taxon>
        <taxon>Poaceae</taxon>
        <taxon>PACMAD clade</taxon>
        <taxon>Panicoideae</taxon>
        <taxon>Andropogonodae</taxon>
        <taxon>Andropogoneae</taxon>
        <taxon>Tripsacinae</taxon>
        <taxon>Zea</taxon>
    </lineage>
</organism>
<dbReference type="GO" id="GO:0015031">
    <property type="term" value="P:protein transport"/>
    <property type="evidence" value="ECO:0007669"/>
    <property type="project" value="UniProtKB-KW"/>
</dbReference>
<name>A0A1D6LMS0_MAIZE</name>